<sequence>MCKNKLCQAQRWAEGTLMFFCIWTIYSYLALTLHSLLTVVTEGSISMLWVLKKLQIPFTDHFLDPAVCKPFLRIRRMWQSYSNVYNATFATLHLRQKMSPAIYFGCMHLLYMSLSTKQTEL</sequence>
<dbReference type="EMBL" id="CM055099">
    <property type="protein sequence ID" value="KAJ7546073.1"/>
    <property type="molecule type" value="Genomic_DNA"/>
</dbReference>
<gene>
    <name evidence="1" type="ORF">O6H91_08G023500</name>
</gene>
<evidence type="ECO:0000313" key="2">
    <source>
        <dbReference type="Proteomes" id="UP001162992"/>
    </source>
</evidence>
<evidence type="ECO:0000313" key="1">
    <source>
        <dbReference type="EMBL" id="KAJ7546073.1"/>
    </source>
</evidence>
<accession>A0ACC2CVP5</accession>
<keyword evidence="2" id="KW-1185">Reference proteome</keyword>
<dbReference type="Proteomes" id="UP001162992">
    <property type="component" value="Chromosome 8"/>
</dbReference>
<reference evidence="2" key="1">
    <citation type="journal article" date="2024" name="Proc. Natl. Acad. Sci. U.S.A.">
        <title>Extraordinary preservation of gene collinearity over three hundred million years revealed in homosporous lycophytes.</title>
        <authorList>
            <person name="Li C."/>
            <person name="Wickell D."/>
            <person name="Kuo L.Y."/>
            <person name="Chen X."/>
            <person name="Nie B."/>
            <person name="Liao X."/>
            <person name="Peng D."/>
            <person name="Ji J."/>
            <person name="Jenkins J."/>
            <person name="Williams M."/>
            <person name="Shu S."/>
            <person name="Plott C."/>
            <person name="Barry K."/>
            <person name="Rajasekar S."/>
            <person name="Grimwood J."/>
            <person name="Han X."/>
            <person name="Sun S."/>
            <person name="Hou Z."/>
            <person name="He W."/>
            <person name="Dai G."/>
            <person name="Sun C."/>
            <person name="Schmutz J."/>
            <person name="Leebens-Mack J.H."/>
            <person name="Li F.W."/>
            <person name="Wang L."/>
        </authorList>
    </citation>
    <scope>NUCLEOTIDE SEQUENCE [LARGE SCALE GENOMIC DNA]</scope>
    <source>
        <strain evidence="2">cv. PW_Plant_1</strain>
    </source>
</reference>
<protein>
    <submittedName>
        <fullName evidence="1">Uncharacterized protein</fullName>
    </submittedName>
</protein>
<proteinExistence type="predicted"/>
<name>A0ACC2CVP5_DIPCM</name>
<organism evidence="1 2">
    <name type="scientific">Diphasiastrum complanatum</name>
    <name type="common">Issler's clubmoss</name>
    <name type="synonym">Lycopodium complanatum</name>
    <dbReference type="NCBI Taxonomy" id="34168"/>
    <lineage>
        <taxon>Eukaryota</taxon>
        <taxon>Viridiplantae</taxon>
        <taxon>Streptophyta</taxon>
        <taxon>Embryophyta</taxon>
        <taxon>Tracheophyta</taxon>
        <taxon>Lycopodiopsida</taxon>
        <taxon>Lycopodiales</taxon>
        <taxon>Lycopodiaceae</taxon>
        <taxon>Lycopodioideae</taxon>
        <taxon>Diphasiastrum</taxon>
    </lineage>
</organism>
<comment type="caution">
    <text evidence="1">The sequence shown here is derived from an EMBL/GenBank/DDBJ whole genome shotgun (WGS) entry which is preliminary data.</text>
</comment>